<protein>
    <submittedName>
        <fullName evidence="6">Protein-S-isoprenylcysteine O-methyltransferase Ste14</fullName>
    </submittedName>
</protein>
<dbReference type="InterPro" id="IPR007318">
    <property type="entry name" value="Phopholipid_MeTrfase"/>
</dbReference>
<evidence type="ECO:0000313" key="6">
    <source>
        <dbReference type="EMBL" id="SFR42560.1"/>
    </source>
</evidence>
<keyword evidence="2 5" id="KW-0812">Transmembrane</keyword>
<evidence type="ECO:0000313" key="7">
    <source>
        <dbReference type="Proteomes" id="UP000199478"/>
    </source>
</evidence>
<dbReference type="EMBL" id="FOYP01000001">
    <property type="protein sequence ID" value="SFR42560.1"/>
    <property type="molecule type" value="Genomic_DNA"/>
</dbReference>
<evidence type="ECO:0000256" key="3">
    <source>
        <dbReference type="ARBA" id="ARBA00022989"/>
    </source>
</evidence>
<evidence type="ECO:0000256" key="1">
    <source>
        <dbReference type="ARBA" id="ARBA00004127"/>
    </source>
</evidence>
<dbReference type="Pfam" id="PF04191">
    <property type="entry name" value="PEMT"/>
    <property type="match status" value="1"/>
</dbReference>
<evidence type="ECO:0000256" key="5">
    <source>
        <dbReference type="SAM" id="Phobius"/>
    </source>
</evidence>
<keyword evidence="3 5" id="KW-1133">Transmembrane helix</keyword>
<dbReference type="GO" id="GO:0008168">
    <property type="term" value="F:methyltransferase activity"/>
    <property type="evidence" value="ECO:0007669"/>
    <property type="project" value="UniProtKB-KW"/>
</dbReference>
<sequence length="161" mass="18135">MDKPKCAGQCHCMKWIDIPPVWLGLAAVCVWMVGRVQPMALRFGGPFTDLLGGLAVGAGIVLMLLAAVEMRRHRTTIVPHRDADRLVTTGIFGRTRNPIYLGDLMVLAGLCLRWDAPVGLVLVALLMATLQQRFIIPEEDRLRRKFHAEFARYCQKTPRWL</sequence>
<keyword evidence="6" id="KW-0489">Methyltransferase</keyword>
<keyword evidence="4 5" id="KW-0472">Membrane</keyword>
<dbReference type="PANTHER" id="PTHR12714">
    <property type="entry name" value="PROTEIN-S ISOPRENYLCYSTEINE O-METHYLTRANSFERASE"/>
    <property type="match status" value="1"/>
</dbReference>
<dbReference type="Gene3D" id="1.20.120.1630">
    <property type="match status" value="1"/>
</dbReference>
<evidence type="ECO:0000256" key="2">
    <source>
        <dbReference type="ARBA" id="ARBA00022692"/>
    </source>
</evidence>
<dbReference type="PANTHER" id="PTHR12714:SF24">
    <property type="entry name" value="SLR1182 PROTEIN"/>
    <property type="match status" value="1"/>
</dbReference>
<gene>
    <name evidence="6" type="ORF">SAMN04488005_1791</name>
</gene>
<keyword evidence="7" id="KW-1185">Reference proteome</keyword>
<dbReference type="Proteomes" id="UP000199478">
    <property type="component" value="Unassembled WGS sequence"/>
</dbReference>
<evidence type="ECO:0000256" key="4">
    <source>
        <dbReference type="ARBA" id="ARBA00023136"/>
    </source>
</evidence>
<dbReference type="GO" id="GO:0032259">
    <property type="term" value="P:methylation"/>
    <property type="evidence" value="ECO:0007669"/>
    <property type="project" value="UniProtKB-KW"/>
</dbReference>
<dbReference type="STRING" id="390270.SAMN04488005_1791"/>
<comment type="subcellular location">
    <subcellularLocation>
        <location evidence="1">Endomembrane system</location>
        <topology evidence="1">Multi-pass membrane protein</topology>
    </subcellularLocation>
</comment>
<name>A0A1I6GK58_9RHOB</name>
<keyword evidence="6" id="KW-0808">Transferase</keyword>
<accession>A0A1I6GK58</accession>
<dbReference type="AlphaFoldDB" id="A0A1I6GK58"/>
<feature type="transmembrane region" description="Helical" evidence="5">
    <location>
        <begin position="50"/>
        <end position="68"/>
    </location>
</feature>
<reference evidence="7" key="1">
    <citation type="submission" date="2016-10" db="EMBL/GenBank/DDBJ databases">
        <authorList>
            <person name="Varghese N."/>
            <person name="Submissions S."/>
        </authorList>
    </citation>
    <scope>NUCLEOTIDE SEQUENCE [LARGE SCALE GENOMIC DNA]</scope>
    <source>
        <strain evidence="7">DSM 26879</strain>
    </source>
</reference>
<dbReference type="GO" id="GO:0012505">
    <property type="term" value="C:endomembrane system"/>
    <property type="evidence" value="ECO:0007669"/>
    <property type="project" value="UniProtKB-SubCell"/>
</dbReference>
<organism evidence="6 7">
    <name type="scientific">Yoonia tamlensis</name>
    <dbReference type="NCBI Taxonomy" id="390270"/>
    <lineage>
        <taxon>Bacteria</taxon>
        <taxon>Pseudomonadati</taxon>
        <taxon>Pseudomonadota</taxon>
        <taxon>Alphaproteobacteria</taxon>
        <taxon>Rhodobacterales</taxon>
        <taxon>Paracoccaceae</taxon>
        <taxon>Yoonia</taxon>
    </lineage>
</organism>
<feature type="transmembrane region" description="Helical" evidence="5">
    <location>
        <begin position="21"/>
        <end position="38"/>
    </location>
</feature>
<proteinExistence type="predicted"/>